<dbReference type="RefSeq" id="XP_022467606.1">
    <property type="nucleotide sequence ID" value="XM_022625882.1"/>
</dbReference>
<organism evidence="2 3">
    <name type="scientific">Colletotrichum orchidophilum</name>
    <dbReference type="NCBI Taxonomy" id="1209926"/>
    <lineage>
        <taxon>Eukaryota</taxon>
        <taxon>Fungi</taxon>
        <taxon>Dikarya</taxon>
        <taxon>Ascomycota</taxon>
        <taxon>Pezizomycotina</taxon>
        <taxon>Sordariomycetes</taxon>
        <taxon>Hypocreomycetidae</taxon>
        <taxon>Glomerellales</taxon>
        <taxon>Glomerellaceae</taxon>
        <taxon>Colletotrichum</taxon>
    </lineage>
</organism>
<evidence type="ECO:0000313" key="2">
    <source>
        <dbReference type="EMBL" id="OHE90429.1"/>
    </source>
</evidence>
<dbReference type="Proteomes" id="UP000176998">
    <property type="component" value="Unassembled WGS sequence"/>
</dbReference>
<dbReference type="GeneID" id="34567392"/>
<gene>
    <name evidence="2" type="ORF">CORC01_14271</name>
</gene>
<dbReference type="InterPro" id="IPR008922">
    <property type="entry name" value="Di-copper_centre_dom_sf"/>
</dbReference>
<dbReference type="OrthoDB" id="6132182at2759"/>
<name>A0A1G4AMM3_9PEZI</name>
<feature type="non-terminal residue" evidence="2">
    <location>
        <position position="1"/>
    </location>
</feature>
<dbReference type="GO" id="GO:0016491">
    <property type="term" value="F:oxidoreductase activity"/>
    <property type="evidence" value="ECO:0007669"/>
    <property type="project" value="InterPro"/>
</dbReference>
<feature type="domain" description="Tyrosinase copper-binding" evidence="1">
    <location>
        <begin position="1"/>
        <end position="149"/>
    </location>
</feature>
<dbReference type="EMBL" id="MJBS01000261">
    <property type="protein sequence ID" value="OHE90429.1"/>
    <property type="molecule type" value="Genomic_DNA"/>
</dbReference>
<dbReference type="InterPro" id="IPR002227">
    <property type="entry name" value="Tyrosinase_Cu-bd"/>
</dbReference>
<sequence>LFESELRNKCSYKVTLPYWDLSLYKTADGFSNSSIFDNINGFGGNGRHFEDISDDQEFLVKDPTEIPGRSGTGSSVEPQPQCLRRDFSPTIIDSALRDEVRDRAVSAPTCGELNSQIQGYSSELDGLTLRAGTHLGMGGAIGEGTCELDVDVSAHSVLLCLPSTSRKANIFLGPGMRTCTPPPAIHSPTYHVYGALDKVWNDWQRRGELFFFFSAHKLDFCFSAMCEQTRQDKWTSGVSFSPALTKYQW</sequence>
<dbReference type="SUPFAM" id="SSF48056">
    <property type="entry name" value="Di-copper centre-containing domain"/>
    <property type="match status" value="1"/>
</dbReference>
<keyword evidence="3" id="KW-1185">Reference proteome</keyword>
<protein>
    <recommendedName>
        <fullName evidence="1">Tyrosinase copper-binding domain-containing protein</fullName>
    </recommendedName>
</protein>
<evidence type="ECO:0000259" key="1">
    <source>
        <dbReference type="Pfam" id="PF00264"/>
    </source>
</evidence>
<evidence type="ECO:0000313" key="3">
    <source>
        <dbReference type="Proteomes" id="UP000176998"/>
    </source>
</evidence>
<accession>A0A1G4AMM3</accession>
<dbReference type="AlphaFoldDB" id="A0A1G4AMM3"/>
<dbReference type="Gene3D" id="1.10.1280.10">
    <property type="entry name" value="Di-copper center containing domain from catechol oxidase"/>
    <property type="match status" value="1"/>
</dbReference>
<dbReference type="STRING" id="1209926.A0A1G4AMM3"/>
<dbReference type="Pfam" id="PF00264">
    <property type="entry name" value="Tyrosinase"/>
    <property type="match status" value="1"/>
</dbReference>
<comment type="caution">
    <text evidence="2">The sequence shown here is derived from an EMBL/GenBank/DDBJ whole genome shotgun (WGS) entry which is preliminary data.</text>
</comment>
<proteinExistence type="predicted"/>
<reference evidence="2 3" key="1">
    <citation type="submission" date="2016-09" db="EMBL/GenBank/DDBJ databases">
        <authorList>
            <person name="Capua I."/>
            <person name="De Benedictis P."/>
            <person name="Joannis T."/>
            <person name="Lombin L.H."/>
            <person name="Cattoli G."/>
        </authorList>
    </citation>
    <scope>NUCLEOTIDE SEQUENCE [LARGE SCALE GENOMIC DNA]</scope>
    <source>
        <strain evidence="2 3">IMI 309357</strain>
    </source>
</reference>